<proteinExistence type="predicted"/>
<keyword evidence="2" id="KW-1185">Reference proteome</keyword>
<organism evidence="1 2">
    <name type="scientific">Defluviicoccus vanus</name>
    <dbReference type="NCBI Taxonomy" id="111831"/>
    <lineage>
        <taxon>Bacteria</taxon>
        <taxon>Pseudomonadati</taxon>
        <taxon>Pseudomonadota</taxon>
        <taxon>Alphaproteobacteria</taxon>
        <taxon>Rhodospirillales</taxon>
        <taxon>Rhodospirillaceae</taxon>
        <taxon>Defluviicoccus</taxon>
    </lineage>
</organism>
<accession>A0A7H1N344</accession>
<dbReference type="AlphaFoldDB" id="A0A7H1N344"/>
<dbReference type="InterPro" id="IPR016181">
    <property type="entry name" value="Acyl_CoA_acyltransferase"/>
</dbReference>
<evidence type="ECO:0008006" key="3">
    <source>
        <dbReference type="Google" id="ProtNLM"/>
    </source>
</evidence>
<dbReference type="Gene3D" id="3.40.630.30">
    <property type="match status" value="1"/>
</dbReference>
<dbReference type="SUPFAM" id="SSF55729">
    <property type="entry name" value="Acyl-CoA N-acyltransferases (Nat)"/>
    <property type="match status" value="1"/>
</dbReference>
<reference evidence="1 2" key="1">
    <citation type="submission" date="2020-05" db="EMBL/GenBank/DDBJ databases">
        <title>Complete closed genome sequence of Defluviicoccus vanus.</title>
        <authorList>
            <person name="Bessarab I."/>
            <person name="Arumugam K."/>
            <person name="Maszenan A.M."/>
            <person name="Seviour R.J."/>
            <person name="Williams R.B."/>
        </authorList>
    </citation>
    <scope>NUCLEOTIDE SEQUENCE [LARGE SCALE GENOMIC DNA]</scope>
    <source>
        <strain evidence="1 2">Ben 114</strain>
    </source>
</reference>
<dbReference type="RefSeq" id="WP_190260616.1">
    <property type="nucleotide sequence ID" value="NZ_CP053923.1"/>
</dbReference>
<evidence type="ECO:0000313" key="1">
    <source>
        <dbReference type="EMBL" id="QNT70130.1"/>
    </source>
</evidence>
<name>A0A7H1N344_9PROT</name>
<sequence>MSDEYWLPRASIPDPGALVAELKRIGGFADVFTFTQKVPDTEPVHPYRSLRDNVAVLPISSYEAWFREQIPATTRRHIRASEKKGVTVAIADYDDAYVAGIMSIYNETPFRAGRRYWHYGKDFDAVKRENGTYCSRSTYLSASIGGEFAGYLKIVWDDRTAAIMQILSKISARNNRTNNALIAAAVRQCCERKVEYLLYEKYDYGNKADDSLTQFKKSNGFVRMDLPRYYVPLTTMGELALRLDLHRPLAEKLPEWALAPARRLRAKWCERCAERESEFRGASQAHP</sequence>
<gene>
    <name evidence="1" type="ORF">HQ394_13330</name>
</gene>
<dbReference type="KEGG" id="dvn:HQ394_13330"/>
<evidence type="ECO:0000313" key="2">
    <source>
        <dbReference type="Proteomes" id="UP000516369"/>
    </source>
</evidence>
<dbReference type="EMBL" id="CP053923">
    <property type="protein sequence ID" value="QNT70130.1"/>
    <property type="molecule type" value="Genomic_DNA"/>
</dbReference>
<protein>
    <recommendedName>
        <fullName evidence="3">N-acetyltransferase domain-containing protein</fullName>
    </recommendedName>
</protein>
<dbReference type="Proteomes" id="UP000516369">
    <property type="component" value="Chromosome"/>
</dbReference>